<keyword evidence="3" id="KW-1185">Reference proteome</keyword>
<feature type="compositionally biased region" description="Basic and acidic residues" evidence="1">
    <location>
        <begin position="80"/>
        <end position="89"/>
    </location>
</feature>
<reference evidence="3" key="2">
    <citation type="submission" date="2015-01" db="EMBL/GenBank/DDBJ databases">
        <title>Evolutionary Origins and Diversification of the Mycorrhizal Mutualists.</title>
        <authorList>
            <consortium name="DOE Joint Genome Institute"/>
            <consortium name="Mycorrhizal Genomics Consortium"/>
            <person name="Kohler A."/>
            <person name="Kuo A."/>
            <person name="Nagy L.G."/>
            <person name="Floudas D."/>
            <person name="Copeland A."/>
            <person name="Barry K.W."/>
            <person name="Cichocki N."/>
            <person name="Veneault-Fourrey C."/>
            <person name="LaButti K."/>
            <person name="Lindquist E.A."/>
            <person name="Lipzen A."/>
            <person name="Lundell T."/>
            <person name="Morin E."/>
            <person name="Murat C."/>
            <person name="Riley R."/>
            <person name="Ohm R."/>
            <person name="Sun H."/>
            <person name="Tunlid A."/>
            <person name="Henrissat B."/>
            <person name="Grigoriev I.V."/>
            <person name="Hibbett D.S."/>
            <person name="Martin F."/>
        </authorList>
    </citation>
    <scope>NUCLEOTIDE SEQUENCE [LARGE SCALE GENOMIC DNA]</scope>
    <source>
        <strain evidence="3">LaAM-08-1</strain>
    </source>
</reference>
<sequence>MPQDHSERGHLSVEFSESPPLSSSSPTPSQKDGDQPTPSHVKDMRSLMFVASPKNWMLPFNSIFPPNEGPEGSYLHAHKGRDDGNQPRHSCAEEARFLTTIASPENQLPSDHWMFHPEEWFEGPSYLSPYTRSPHSGVDLSSVDHEEWRKDSSDNEEWTEDSSEYQRSPSALQF</sequence>
<dbReference type="EMBL" id="KN838732">
    <property type="protein sequence ID" value="KIJ96138.1"/>
    <property type="molecule type" value="Genomic_DNA"/>
</dbReference>
<feature type="region of interest" description="Disordered" evidence="1">
    <location>
        <begin position="131"/>
        <end position="174"/>
    </location>
</feature>
<feature type="region of interest" description="Disordered" evidence="1">
    <location>
        <begin position="1"/>
        <end position="46"/>
    </location>
</feature>
<proteinExistence type="predicted"/>
<accession>A0A0C9X4C4</accession>
<organism evidence="2 3">
    <name type="scientific">Laccaria amethystina LaAM-08-1</name>
    <dbReference type="NCBI Taxonomy" id="1095629"/>
    <lineage>
        <taxon>Eukaryota</taxon>
        <taxon>Fungi</taxon>
        <taxon>Dikarya</taxon>
        <taxon>Basidiomycota</taxon>
        <taxon>Agaricomycotina</taxon>
        <taxon>Agaricomycetes</taxon>
        <taxon>Agaricomycetidae</taxon>
        <taxon>Agaricales</taxon>
        <taxon>Agaricineae</taxon>
        <taxon>Hydnangiaceae</taxon>
        <taxon>Laccaria</taxon>
    </lineage>
</organism>
<gene>
    <name evidence="2" type="ORF">K443DRAFT_10878</name>
</gene>
<feature type="compositionally biased region" description="Basic and acidic residues" evidence="1">
    <location>
        <begin position="1"/>
        <end position="11"/>
    </location>
</feature>
<dbReference type="HOGENOM" id="CLU_1540303_0_0_1"/>
<name>A0A0C9X4C4_9AGAR</name>
<feature type="region of interest" description="Disordered" evidence="1">
    <location>
        <begin position="67"/>
        <end position="89"/>
    </location>
</feature>
<evidence type="ECO:0000256" key="1">
    <source>
        <dbReference type="SAM" id="MobiDB-lite"/>
    </source>
</evidence>
<feature type="compositionally biased region" description="Low complexity" evidence="1">
    <location>
        <begin position="16"/>
        <end position="29"/>
    </location>
</feature>
<evidence type="ECO:0000313" key="2">
    <source>
        <dbReference type="EMBL" id="KIJ96138.1"/>
    </source>
</evidence>
<protein>
    <submittedName>
        <fullName evidence="2">Uncharacterized protein</fullName>
    </submittedName>
</protein>
<dbReference type="AlphaFoldDB" id="A0A0C9X4C4"/>
<reference evidence="2 3" key="1">
    <citation type="submission" date="2014-04" db="EMBL/GenBank/DDBJ databases">
        <authorList>
            <consortium name="DOE Joint Genome Institute"/>
            <person name="Kuo A."/>
            <person name="Kohler A."/>
            <person name="Nagy L.G."/>
            <person name="Floudas D."/>
            <person name="Copeland A."/>
            <person name="Barry K.W."/>
            <person name="Cichocki N."/>
            <person name="Veneault-Fourrey C."/>
            <person name="LaButti K."/>
            <person name="Lindquist E.A."/>
            <person name="Lipzen A."/>
            <person name="Lundell T."/>
            <person name="Morin E."/>
            <person name="Murat C."/>
            <person name="Sun H."/>
            <person name="Tunlid A."/>
            <person name="Henrissat B."/>
            <person name="Grigoriev I.V."/>
            <person name="Hibbett D.S."/>
            <person name="Martin F."/>
            <person name="Nordberg H.P."/>
            <person name="Cantor M.N."/>
            <person name="Hua S.X."/>
        </authorList>
    </citation>
    <scope>NUCLEOTIDE SEQUENCE [LARGE SCALE GENOMIC DNA]</scope>
    <source>
        <strain evidence="2 3">LaAM-08-1</strain>
    </source>
</reference>
<feature type="compositionally biased region" description="Polar residues" evidence="1">
    <location>
        <begin position="165"/>
        <end position="174"/>
    </location>
</feature>
<dbReference type="Proteomes" id="UP000054477">
    <property type="component" value="Unassembled WGS sequence"/>
</dbReference>
<feature type="compositionally biased region" description="Basic and acidic residues" evidence="1">
    <location>
        <begin position="142"/>
        <end position="153"/>
    </location>
</feature>
<evidence type="ECO:0000313" key="3">
    <source>
        <dbReference type="Proteomes" id="UP000054477"/>
    </source>
</evidence>
<feature type="compositionally biased region" description="Acidic residues" evidence="1">
    <location>
        <begin position="154"/>
        <end position="163"/>
    </location>
</feature>